<accession>A0A839QNG9</accession>
<evidence type="ECO:0000259" key="3">
    <source>
        <dbReference type="Pfam" id="PF03713"/>
    </source>
</evidence>
<feature type="transmembrane region" description="Helical" evidence="2">
    <location>
        <begin position="305"/>
        <end position="324"/>
    </location>
</feature>
<protein>
    <recommendedName>
        <fullName evidence="3">DUF305 domain-containing protein</fullName>
    </recommendedName>
</protein>
<feature type="region of interest" description="Disordered" evidence="1">
    <location>
        <begin position="167"/>
        <end position="195"/>
    </location>
</feature>
<dbReference type="Proteomes" id="UP000523000">
    <property type="component" value="Unassembled WGS sequence"/>
</dbReference>
<dbReference type="RefSeq" id="WP_183510786.1">
    <property type="nucleotide sequence ID" value="NZ_BAABGK010000028.1"/>
</dbReference>
<name>A0A839QNG9_9MICC</name>
<dbReference type="InterPro" id="IPR005183">
    <property type="entry name" value="DUF305_CopM-like"/>
</dbReference>
<keyword evidence="2" id="KW-0472">Membrane</keyword>
<dbReference type="InterPro" id="IPR012347">
    <property type="entry name" value="Ferritin-like"/>
</dbReference>
<dbReference type="AlphaFoldDB" id="A0A839QNG9"/>
<reference evidence="4 5" key="1">
    <citation type="submission" date="2020-08" db="EMBL/GenBank/DDBJ databases">
        <title>Sequencing the genomes of 1000 actinobacteria strains.</title>
        <authorList>
            <person name="Klenk H.-P."/>
        </authorList>
    </citation>
    <scope>NUCLEOTIDE SEQUENCE [LARGE SCALE GENOMIC DNA]</scope>
    <source>
        <strain evidence="4 5">DSM 22826</strain>
    </source>
</reference>
<keyword evidence="2" id="KW-0812">Transmembrane</keyword>
<keyword evidence="5" id="KW-1185">Reference proteome</keyword>
<gene>
    <name evidence="4" type="ORF">E9229_001737</name>
</gene>
<organism evidence="4 5">
    <name type="scientific">Paeniglutamicibacter cryotolerans</name>
    <dbReference type="NCBI Taxonomy" id="670079"/>
    <lineage>
        <taxon>Bacteria</taxon>
        <taxon>Bacillati</taxon>
        <taxon>Actinomycetota</taxon>
        <taxon>Actinomycetes</taxon>
        <taxon>Micrococcales</taxon>
        <taxon>Micrococcaceae</taxon>
        <taxon>Paeniglutamicibacter</taxon>
    </lineage>
</organism>
<keyword evidence="2" id="KW-1133">Transmembrane helix</keyword>
<dbReference type="Pfam" id="PF03713">
    <property type="entry name" value="DUF305"/>
    <property type="match status" value="1"/>
</dbReference>
<evidence type="ECO:0000313" key="5">
    <source>
        <dbReference type="Proteomes" id="UP000523000"/>
    </source>
</evidence>
<comment type="caution">
    <text evidence="4">The sequence shown here is derived from an EMBL/GenBank/DDBJ whole genome shotgun (WGS) entry which is preliminary data.</text>
</comment>
<sequence length="328" mass="34407">MSTSSAPSRRPVSCALILAVAAFVLAIGFGGWILGTMSPNTGYPANASVEAGFAREMQPSHQAVELSSCRAVELSMIIRGCSTNEAVRTFAYDIALTQQQQAGQTFTWLNIWWLPQASSQPGMAWMSARTLDGTTSPAGHKTPPGQIHTMASPIVLSAWGAQLSADTVDDRGSTCSSRNTGSAPRPPSPMRPAPAAWKFQRSNHRLHSLPTAGGTTLRENSYPHQESYMSSLLPSLLSGAGLIGGFQTARATKNRQLGGAVLAAAGAGAFALWKRNAGTPRAVALTGTYLAAFGLSHPLAKKLGAWPAVYTVTAGTVIASLLFGRRGK</sequence>
<feature type="transmembrane region" description="Helical" evidence="2">
    <location>
        <begin position="12"/>
        <end position="34"/>
    </location>
</feature>
<dbReference type="Gene3D" id="1.20.1260.10">
    <property type="match status" value="1"/>
</dbReference>
<evidence type="ECO:0000256" key="2">
    <source>
        <dbReference type="SAM" id="Phobius"/>
    </source>
</evidence>
<proteinExistence type="predicted"/>
<feature type="domain" description="DUF305" evidence="3">
    <location>
        <begin position="50"/>
        <end position="153"/>
    </location>
</feature>
<evidence type="ECO:0000313" key="4">
    <source>
        <dbReference type="EMBL" id="MBB2995546.1"/>
    </source>
</evidence>
<dbReference type="EMBL" id="JACHVS010000001">
    <property type="protein sequence ID" value="MBB2995546.1"/>
    <property type="molecule type" value="Genomic_DNA"/>
</dbReference>
<evidence type="ECO:0000256" key="1">
    <source>
        <dbReference type="SAM" id="MobiDB-lite"/>
    </source>
</evidence>